<dbReference type="InterPro" id="IPR010730">
    <property type="entry name" value="HET"/>
</dbReference>
<dbReference type="PANTHER" id="PTHR24148">
    <property type="entry name" value="ANKYRIN REPEAT DOMAIN-CONTAINING PROTEIN 39 HOMOLOG-RELATED"/>
    <property type="match status" value="1"/>
</dbReference>
<dbReference type="Proteomes" id="UP000573603">
    <property type="component" value="Unassembled WGS sequence"/>
</dbReference>
<reference evidence="2 3" key="1">
    <citation type="journal article" date="2020" name="BMC Genomics">
        <title>Correction to: Identification and distribution of gene clusters required for synthesis of sphingolipid metabolism inhibitors in diverse species of the filamentous fungus Fusarium.</title>
        <authorList>
            <person name="Kim H.S."/>
            <person name="Lohmar J.M."/>
            <person name="Busman M."/>
            <person name="Brown D.W."/>
            <person name="Naumann T.A."/>
            <person name="Divon H.H."/>
            <person name="Lysoe E."/>
            <person name="Uhlig S."/>
            <person name="Proctor R.H."/>
        </authorList>
    </citation>
    <scope>NUCLEOTIDE SEQUENCE [LARGE SCALE GENOMIC DNA]</scope>
    <source>
        <strain evidence="2 3">NRRL 25214</strain>
    </source>
</reference>
<keyword evidence="3" id="KW-1185">Reference proteome</keyword>
<gene>
    <name evidence="2" type="ORF">FANTH_10167</name>
</gene>
<dbReference type="PANTHER" id="PTHR24148:SF64">
    <property type="entry name" value="HETEROKARYON INCOMPATIBILITY DOMAIN-CONTAINING PROTEIN"/>
    <property type="match status" value="1"/>
</dbReference>
<evidence type="ECO:0000313" key="2">
    <source>
        <dbReference type="EMBL" id="KAF5238839.1"/>
    </source>
</evidence>
<organism evidence="2 3">
    <name type="scientific">Fusarium anthophilum</name>
    <dbReference type="NCBI Taxonomy" id="48485"/>
    <lineage>
        <taxon>Eukaryota</taxon>
        <taxon>Fungi</taxon>
        <taxon>Dikarya</taxon>
        <taxon>Ascomycota</taxon>
        <taxon>Pezizomycotina</taxon>
        <taxon>Sordariomycetes</taxon>
        <taxon>Hypocreomycetidae</taxon>
        <taxon>Hypocreales</taxon>
        <taxon>Nectriaceae</taxon>
        <taxon>Fusarium</taxon>
        <taxon>Fusarium fujikuroi species complex</taxon>
    </lineage>
</organism>
<feature type="domain" description="Heterokaryon incompatibility" evidence="1">
    <location>
        <begin position="47"/>
        <end position="218"/>
    </location>
</feature>
<dbReference type="EMBL" id="JABEVY010000282">
    <property type="protein sequence ID" value="KAF5238839.1"/>
    <property type="molecule type" value="Genomic_DNA"/>
</dbReference>
<dbReference type="AlphaFoldDB" id="A0A8H4Z2W1"/>
<evidence type="ECO:0000313" key="3">
    <source>
        <dbReference type="Proteomes" id="UP000573603"/>
    </source>
</evidence>
<dbReference type="InterPro" id="IPR052895">
    <property type="entry name" value="HetReg/Transcr_Mod"/>
</dbReference>
<protein>
    <recommendedName>
        <fullName evidence="1">Heterokaryon incompatibility domain-containing protein</fullName>
    </recommendedName>
</protein>
<evidence type="ECO:0000259" key="1">
    <source>
        <dbReference type="Pfam" id="PF06985"/>
    </source>
</evidence>
<dbReference type="Pfam" id="PF06985">
    <property type="entry name" value="HET"/>
    <property type="match status" value="1"/>
</dbReference>
<sequence>MSSDKLSDIYTELGSNQIRIVHLQPGDYNSLLALEMSTISLDNTDGYEALSWQWGNLEKGDHVFHVSICSRPPQGEAEQRWHRMDIRPNLWYAMKRLRQPDKEVHLWIDFICIKQVDEGGDVNSEKSKQISLMTKIYSKAKKVLVWLGEPGQGMEKDFTLPNLEKAFKYIESIGDLDTMDHIANVDTNIAFKAGYDDLDSVFRLFRCGWFSRRWVVQEIAVAQSARLHCGPESISWEKFAHAVGLLESIGRDGSINRMLKKKPETRHVSEYAGNISALPAYRLVQNTYGLYQERSRDGGEGKHVWQRSLEQLVCFLAVFEASRPQDTIYAVLGIASDFKPKNDSYDQDSNSERKEFEVDYDQGVLRVYKRFIKQVVTNSGSLDILCRPWAPVHERTNDGKLQKIILPSWIPSITRKPFKRDKNGKMFRYNADPLVAAAISRLRFFTASGSNCRNNDERLLEIDDENDKPYITVQAFELCKISEAFDCATFGNIAASWLEAGGWTDESKPPPGALWRTLVANRTSQGTEPDPWYPRAFLSAVREKGIEYGINTNQFIHEKDSTAYFEVFRRVQEVVWNRRLIKTCGTERIFQAAFPFVDANSFVLAAEGVPKNVTPMPDATTWPLNGSASADMDLSVALDERQLPVGLLHDDGYPRPNLGKN</sequence>
<name>A0A8H4Z2W1_9HYPO</name>
<comment type="caution">
    <text evidence="2">The sequence shown here is derived from an EMBL/GenBank/DDBJ whole genome shotgun (WGS) entry which is preliminary data.</text>
</comment>
<accession>A0A8H4Z2W1</accession>
<proteinExistence type="predicted"/>